<dbReference type="Pfam" id="PF10294">
    <property type="entry name" value="Methyltransf_16"/>
    <property type="match status" value="1"/>
</dbReference>
<dbReference type="RefSeq" id="XP_007675461.1">
    <property type="nucleotide sequence ID" value="XM_007677271.1"/>
</dbReference>
<evidence type="ECO:0000313" key="2">
    <source>
        <dbReference type="Proteomes" id="UP000011761"/>
    </source>
</evidence>
<dbReference type="OrthoDB" id="407325at2759"/>
<dbReference type="GO" id="GO:0005829">
    <property type="term" value="C:cytosol"/>
    <property type="evidence" value="ECO:0007669"/>
    <property type="project" value="TreeGrafter"/>
</dbReference>
<dbReference type="GO" id="GO:0008757">
    <property type="term" value="F:S-adenosylmethionine-dependent methyltransferase activity"/>
    <property type="evidence" value="ECO:0007669"/>
    <property type="project" value="UniProtKB-ARBA"/>
</dbReference>
<dbReference type="EMBL" id="KB445554">
    <property type="protein sequence ID" value="EMC97545.1"/>
    <property type="molecule type" value="Genomic_DNA"/>
</dbReference>
<dbReference type="PANTHER" id="PTHR14614">
    <property type="entry name" value="HEPATOCELLULAR CARCINOMA-ASSOCIATED ANTIGEN"/>
    <property type="match status" value="1"/>
</dbReference>
<dbReference type="eggNOG" id="KOG2793">
    <property type="taxonomic scope" value="Eukaryota"/>
</dbReference>
<keyword evidence="2" id="KW-1185">Reference proteome</keyword>
<dbReference type="PANTHER" id="PTHR14614:SF152">
    <property type="entry name" value="PROTEIN-LYSINE N-METHYLTRANSFERASE EFM6"/>
    <property type="match status" value="1"/>
</dbReference>
<protein>
    <recommendedName>
        <fullName evidence="3">Elongation factor methyltransferase 6</fullName>
    </recommendedName>
</protein>
<dbReference type="SUPFAM" id="SSF53335">
    <property type="entry name" value="S-adenosyl-L-methionine-dependent methyltransferases"/>
    <property type="match status" value="1"/>
</dbReference>
<sequence length="214" mass="24142">MSDHDSHEGGLDAFTVSEDLVQSPQHKQATTNEFDFDGLLDGGLKLHEDLASGNGGQAWPAGRVLATYLLRRRRGDLKDCTMLAIALGCRPSHVVHITDQAPMLPLMQRNIALNRLEGRAEATVYDWGSSRPHRVPLHPDVILAADCVYFEPAFPLLRQTLQDLIGPNSVCYFCFKKRRRADMSFMKAVRKILHVEEVTDDPDRDNYLRESIFL</sequence>
<organism evidence="1 2">
    <name type="scientific">Baudoinia panamericana (strain UAMH 10762)</name>
    <name type="common">Angels' share fungus</name>
    <name type="synonym">Baudoinia compniacensis (strain UAMH 10762)</name>
    <dbReference type="NCBI Taxonomy" id="717646"/>
    <lineage>
        <taxon>Eukaryota</taxon>
        <taxon>Fungi</taxon>
        <taxon>Dikarya</taxon>
        <taxon>Ascomycota</taxon>
        <taxon>Pezizomycotina</taxon>
        <taxon>Dothideomycetes</taxon>
        <taxon>Dothideomycetidae</taxon>
        <taxon>Mycosphaerellales</taxon>
        <taxon>Teratosphaeriaceae</taxon>
        <taxon>Baudoinia</taxon>
    </lineage>
</organism>
<accession>M2NF07</accession>
<dbReference type="InterPro" id="IPR029063">
    <property type="entry name" value="SAM-dependent_MTases_sf"/>
</dbReference>
<proteinExistence type="predicted"/>
<evidence type="ECO:0000313" key="1">
    <source>
        <dbReference type="EMBL" id="EMC97545.1"/>
    </source>
</evidence>
<dbReference type="HOGENOM" id="CLU_055721_2_1_1"/>
<dbReference type="KEGG" id="bcom:BAUCODRAFT_68802"/>
<dbReference type="OMA" id="RRADMRF"/>
<dbReference type="Gene3D" id="3.40.50.150">
    <property type="entry name" value="Vaccinia Virus protein VP39"/>
    <property type="match status" value="1"/>
</dbReference>
<dbReference type="InterPro" id="IPR019410">
    <property type="entry name" value="Methyltransf_16"/>
</dbReference>
<name>M2NF07_BAUPA</name>
<dbReference type="STRING" id="717646.M2NF07"/>
<reference evidence="1 2" key="1">
    <citation type="journal article" date="2012" name="PLoS Pathog.">
        <title>Diverse lifestyles and strategies of plant pathogenesis encoded in the genomes of eighteen Dothideomycetes fungi.</title>
        <authorList>
            <person name="Ohm R.A."/>
            <person name="Feau N."/>
            <person name="Henrissat B."/>
            <person name="Schoch C.L."/>
            <person name="Horwitz B.A."/>
            <person name="Barry K.W."/>
            <person name="Condon B.J."/>
            <person name="Copeland A.C."/>
            <person name="Dhillon B."/>
            <person name="Glaser F."/>
            <person name="Hesse C.N."/>
            <person name="Kosti I."/>
            <person name="LaButti K."/>
            <person name="Lindquist E.A."/>
            <person name="Lucas S."/>
            <person name="Salamov A.A."/>
            <person name="Bradshaw R.E."/>
            <person name="Ciuffetti L."/>
            <person name="Hamelin R.C."/>
            <person name="Kema G.H.J."/>
            <person name="Lawrence C."/>
            <person name="Scott J.A."/>
            <person name="Spatafora J.W."/>
            <person name="Turgeon B.G."/>
            <person name="de Wit P.J.G.M."/>
            <person name="Zhong S."/>
            <person name="Goodwin S.B."/>
            <person name="Grigoriev I.V."/>
        </authorList>
    </citation>
    <scope>NUCLEOTIDE SEQUENCE [LARGE SCALE GENOMIC DNA]</scope>
    <source>
        <strain evidence="1 2">UAMH 10762</strain>
    </source>
</reference>
<dbReference type="GeneID" id="19116465"/>
<evidence type="ECO:0008006" key="3">
    <source>
        <dbReference type="Google" id="ProtNLM"/>
    </source>
</evidence>
<dbReference type="Proteomes" id="UP000011761">
    <property type="component" value="Unassembled WGS sequence"/>
</dbReference>
<dbReference type="AlphaFoldDB" id="M2NF07"/>
<gene>
    <name evidence="1" type="ORF">BAUCODRAFT_68802</name>
</gene>